<dbReference type="RefSeq" id="WP_311638595.1">
    <property type="nucleotide sequence ID" value="NZ_JAVRES010000004.1"/>
</dbReference>
<protein>
    <submittedName>
        <fullName evidence="6">Family 1 glycosylhydrolase</fullName>
    </submittedName>
</protein>
<dbReference type="Gene3D" id="3.20.20.80">
    <property type="entry name" value="Glycosidases"/>
    <property type="match status" value="2"/>
</dbReference>
<dbReference type="PANTHER" id="PTHR10353:SF209">
    <property type="entry name" value="GALACTOLIPID GALACTOSYLTRANSFERASE SFR2, CHLOROPLASTIC"/>
    <property type="match status" value="1"/>
</dbReference>
<keyword evidence="2" id="KW-0378">Hydrolase</keyword>
<evidence type="ECO:0000256" key="3">
    <source>
        <dbReference type="ARBA" id="ARBA00023295"/>
    </source>
</evidence>
<dbReference type="GO" id="GO:0016798">
    <property type="term" value="F:hydrolase activity, acting on glycosyl bonds"/>
    <property type="evidence" value="ECO:0007669"/>
    <property type="project" value="UniProtKB-KW"/>
</dbReference>
<evidence type="ECO:0000313" key="6">
    <source>
        <dbReference type="EMBL" id="MDT0435510.1"/>
    </source>
</evidence>
<dbReference type="PANTHER" id="PTHR10353">
    <property type="entry name" value="GLYCOSYL HYDROLASE"/>
    <property type="match status" value="1"/>
</dbReference>
<dbReference type="AlphaFoldDB" id="A0ABD5EMI7"/>
<feature type="compositionally biased region" description="Pro residues" evidence="5">
    <location>
        <begin position="409"/>
        <end position="421"/>
    </location>
</feature>
<dbReference type="Proteomes" id="UP001183535">
    <property type="component" value="Unassembled WGS sequence"/>
</dbReference>
<dbReference type="Pfam" id="PF00232">
    <property type="entry name" value="Glyco_hydro_1"/>
    <property type="match status" value="2"/>
</dbReference>
<evidence type="ECO:0000313" key="7">
    <source>
        <dbReference type="Proteomes" id="UP001183535"/>
    </source>
</evidence>
<dbReference type="EMBL" id="JAVRES010000004">
    <property type="protein sequence ID" value="MDT0435510.1"/>
    <property type="molecule type" value="Genomic_DNA"/>
</dbReference>
<comment type="similarity">
    <text evidence="1 4">Belongs to the glycosyl hydrolase 1 family.</text>
</comment>
<name>A0ABD5EMI7_9ACTN</name>
<dbReference type="InterPro" id="IPR001360">
    <property type="entry name" value="Glyco_hydro_1"/>
</dbReference>
<gene>
    <name evidence="6" type="ORF">RM877_12540</name>
</gene>
<evidence type="ECO:0000256" key="5">
    <source>
        <dbReference type="SAM" id="MobiDB-lite"/>
    </source>
</evidence>
<feature type="region of interest" description="Disordered" evidence="5">
    <location>
        <begin position="393"/>
        <end position="421"/>
    </location>
</feature>
<proteinExistence type="inferred from homology"/>
<dbReference type="PRINTS" id="PR00131">
    <property type="entry name" value="GLHYDRLASE1"/>
</dbReference>
<organism evidence="6 7">
    <name type="scientific">Streptomyces doudnae</name>
    <dbReference type="NCBI Taxonomy" id="3075536"/>
    <lineage>
        <taxon>Bacteria</taxon>
        <taxon>Bacillati</taxon>
        <taxon>Actinomycetota</taxon>
        <taxon>Actinomycetes</taxon>
        <taxon>Kitasatosporales</taxon>
        <taxon>Streptomycetaceae</taxon>
        <taxon>Streptomyces</taxon>
    </lineage>
</organism>
<accession>A0ABD5EMI7</accession>
<sequence length="421" mass="46256">MTQTTRFPDGFLWGASTAGHQIEGNNVNSDWWRKEHDPAAGIQEPSLDACDSYHRWEQDMDLLAELGFTDYRFGVEWSRVEPVRGHFSRAEIAHYRRMVDGALARGLRPMVTLHHFTVPQWFEDLGGWTADGAVDLFARYVDRCAPIIADGVRHVCTINEPNMIAVMAGAAKAGDQGFPPAGLPTPDEETTRAVIAAHHAAVKTVRANHPDIQVGWTIANQVYQALPGAERTTAEYRRPREDVFIEAARGDDWIGVQSYTRTKIAPNGPVPAPADAERTLTQWEYYPAAVGHALRHTADLLGDDIPLIVTENGIATADDSRRVDYYTGALGEVAAALEDGLNIQGYLAWSALDNYEWGSFAPTFGLIAVDPETFERTAKPSAVWLGGLGRERALPRGVSRPPDRGSRPVPDPGRLPPPPLP</sequence>
<dbReference type="InterPro" id="IPR017853">
    <property type="entry name" value="GH"/>
</dbReference>
<evidence type="ECO:0000256" key="1">
    <source>
        <dbReference type="ARBA" id="ARBA00010838"/>
    </source>
</evidence>
<evidence type="ECO:0000256" key="4">
    <source>
        <dbReference type="RuleBase" id="RU003690"/>
    </source>
</evidence>
<reference evidence="7" key="1">
    <citation type="submission" date="2023-07" db="EMBL/GenBank/DDBJ databases">
        <title>30 novel species of actinomycetes from the DSMZ collection.</title>
        <authorList>
            <person name="Nouioui I."/>
        </authorList>
    </citation>
    <scope>NUCLEOTIDE SEQUENCE [LARGE SCALE GENOMIC DNA]</scope>
    <source>
        <strain evidence="7">DSM 41981</strain>
    </source>
</reference>
<keyword evidence="3" id="KW-0326">Glycosidase</keyword>
<dbReference type="SUPFAM" id="SSF51445">
    <property type="entry name" value="(Trans)glycosidases"/>
    <property type="match status" value="1"/>
</dbReference>
<evidence type="ECO:0000256" key="2">
    <source>
        <dbReference type="ARBA" id="ARBA00022801"/>
    </source>
</evidence>
<keyword evidence="7" id="KW-1185">Reference proteome</keyword>
<comment type="caution">
    <text evidence="6">The sequence shown here is derived from an EMBL/GenBank/DDBJ whole genome shotgun (WGS) entry which is preliminary data.</text>
</comment>